<evidence type="ECO:0000256" key="7">
    <source>
        <dbReference type="ARBA" id="ARBA00023146"/>
    </source>
</evidence>
<gene>
    <name evidence="9" type="primary">leuS</name>
    <name evidence="15" type="ORF">C5Y98_30140</name>
</gene>
<dbReference type="Pfam" id="PF00133">
    <property type="entry name" value="tRNA-synt_1"/>
    <property type="match status" value="1"/>
</dbReference>
<dbReference type="GO" id="GO:0005829">
    <property type="term" value="C:cytosol"/>
    <property type="evidence" value="ECO:0007669"/>
    <property type="project" value="TreeGrafter"/>
</dbReference>
<dbReference type="SUPFAM" id="SSF50677">
    <property type="entry name" value="ValRS/IleRS/LeuRS editing domain"/>
    <property type="match status" value="1"/>
</dbReference>
<keyword evidence="5 9" id="KW-0067">ATP-binding</keyword>
<evidence type="ECO:0000256" key="9">
    <source>
        <dbReference type="HAMAP-Rule" id="MF_00049"/>
    </source>
</evidence>
<dbReference type="FunFam" id="1.10.730.10:FF:000011">
    <property type="entry name" value="Leucine--tRNA ligase chloroplastic/mitochondrial"/>
    <property type="match status" value="1"/>
</dbReference>
<dbReference type="Gene3D" id="3.40.50.620">
    <property type="entry name" value="HUPs"/>
    <property type="match status" value="3"/>
</dbReference>
<dbReference type="Pfam" id="PF13603">
    <property type="entry name" value="tRNA-synt_1_2"/>
    <property type="match status" value="1"/>
</dbReference>
<accession>A0A2S8F395</accession>
<keyword evidence="7 9" id="KW-0030">Aminoacyl-tRNA synthetase</keyword>
<evidence type="ECO:0000313" key="16">
    <source>
        <dbReference type="Proteomes" id="UP000239388"/>
    </source>
</evidence>
<dbReference type="InterPro" id="IPR009008">
    <property type="entry name" value="Val/Leu/Ile-tRNA-synth_edit"/>
</dbReference>
<evidence type="ECO:0000256" key="10">
    <source>
        <dbReference type="RuleBase" id="RU363035"/>
    </source>
</evidence>
<proteinExistence type="inferred from homology"/>
<dbReference type="InterPro" id="IPR013155">
    <property type="entry name" value="M/V/L/I-tRNA-synth_anticd-bd"/>
</dbReference>
<dbReference type="InterPro" id="IPR015413">
    <property type="entry name" value="Methionyl/Leucyl_tRNA_Synth"/>
</dbReference>
<dbReference type="InterPro" id="IPR001412">
    <property type="entry name" value="aa-tRNA-synth_I_CS"/>
</dbReference>
<evidence type="ECO:0000256" key="3">
    <source>
        <dbReference type="ARBA" id="ARBA00022598"/>
    </source>
</evidence>
<dbReference type="Gene3D" id="1.10.730.10">
    <property type="entry name" value="Isoleucyl-tRNA Synthetase, Domain 1"/>
    <property type="match status" value="1"/>
</dbReference>
<keyword evidence="2 9" id="KW-0963">Cytoplasm</keyword>
<name>A0A2S8F395_9BACT</name>
<dbReference type="FunFam" id="3.40.50.620:FF:000060">
    <property type="entry name" value="Leucine--tRNA ligase"/>
    <property type="match status" value="1"/>
</dbReference>
<dbReference type="PANTHER" id="PTHR43740:SF2">
    <property type="entry name" value="LEUCINE--TRNA LIGASE, MITOCHONDRIAL"/>
    <property type="match status" value="1"/>
</dbReference>
<dbReference type="CDD" id="cd07958">
    <property type="entry name" value="Anticodon_Ia_Leu_BEm"/>
    <property type="match status" value="1"/>
</dbReference>
<evidence type="ECO:0000259" key="12">
    <source>
        <dbReference type="Pfam" id="PF08264"/>
    </source>
</evidence>
<evidence type="ECO:0000256" key="4">
    <source>
        <dbReference type="ARBA" id="ARBA00022741"/>
    </source>
</evidence>
<dbReference type="InterPro" id="IPR025709">
    <property type="entry name" value="Leu_tRNA-synth_edit"/>
</dbReference>
<dbReference type="Pfam" id="PF08264">
    <property type="entry name" value="Anticodon_1"/>
    <property type="match status" value="1"/>
</dbReference>
<protein>
    <recommendedName>
        <fullName evidence="9">Leucine--tRNA ligase</fullName>
        <ecNumber evidence="9">6.1.1.4</ecNumber>
    </recommendedName>
    <alternativeName>
        <fullName evidence="9">Leucyl-tRNA synthetase</fullName>
        <shortName evidence="9">LeuRS</shortName>
    </alternativeName>
</protein>
<dbReference type="PRINTS" id="PR00985">
    <property type="entry name" value="TRNASYNTHLEU"/>
</dbReference>
<dbReference type="GO" id="GO:0002161">
    <property type="term" value="F:aminoacyl-tRNA deacylase activity"/>
    <property type="evidence" value="ECO:0007669"/>
    <property type="project" value="InterPro"/>
</dbReference>
<comment type="subcellular location">
    <subcellularLocation>
        <location evidence="9">Cytoplasm</location>
    </subcellularLocation>
</comment>
<evidence type="ECO:0000259" key="11">
    <source>
        <dbReference type="Pfam" id="PF00133"/>
    </source>
</evidence>
<evidence type="ECO:0000259" key="14">
    <source>
        <dbReference type="Pfam" id="PF13603"/>
    </source>
</evidence>
<dbReference type="SUPFAM" id="SSF52374">
    <property type="entry name" value="Nucleotidylyl transferase"/>
    <property type="match status" value="1"/>
</dbReference>
<comment type="similarity">
    <text evidence="1 9 10">Belongs to the class-I aminoacyl-tRNA synthetase family.</text>
</comment>
<dbReference type="RefSeq" id="WP_105360107.1">
    <property type="nucleotide sequence ID" value="NZ_PUIB01000030.1"/>
</dbReference>
<dbReference type="InterPro" id="IPR002302">
    <property type="entry name" value="Leu-tRNA-ligase"/>
</dbReference>
<dbReference type="GO" id="GO:0005524">
    <property type="term" value="F:ATP binding"/>
    <property type="evidence" value="ECO:0007669"/>
    <property type="project" value="UniProtKB-UniRule"/>
</dbReference>
<dbReference type="Gene3D" id="3.90.740.10">
    <property type="entry name" value="Valyl/Leucyl/Isoleucyl-tRNA synthetase, editing domain"/>
    <property type="match status" value="1"/>
</dbReference>
<dbReference type="InterPro" id="IPR009080">
    <property type="entry name" value="tRNAsynth_Ia_anticodon-bd"/>
</dbReference>
<keyword evidence="3 9" id="KW-0436">Ligase</keyword>
<dbReference type="Proteomes" id="UP000239388">
    <property type="component" value="Unassembled WGS sequence"/>
</dbReference>
<keyword evidence="4 9" id="KW-0547">Nucleotide-binding</keyword>
<evidence type="ECO:0000256" key="1">
    <source>
        <dbReference type="ARBA" id="ARBA00005594"/>
    </source>
</evidence>
<comment type="caution">
    <text evidence="15">The sequence shown here is derived from an EMBL/GenBank/DDBJ whole genome shotgun (WGS) entry which is preliminary data.</text>
</comment>
<evidence type="ECO:0000256" key="5">
    <source>
        <dbReference type="ARBA" id="ARBA00022840"/>
    </source>
</evidence>
<evidence type="ECO:0000256" key="2">
    <source>
        <dbReference type="ARBA" id="ARBA00022490"/>
    </source>
</evidence>
<reference evidence="15 16" key="1">
    <citation type="submission" date="2018-02" db="EMBL/GenBank/DDBJ databases">
        <title>Comparative genomes isolates from brazilian mangrove.</title>
        <authorList>
            <person name="Araujo J.E."/>
            <person name="Taketani R.G."/>
            <person name="Silva M.C.P."/>
            <person name="Loureco M.V."/>
            <person name="Andreote F.D."/>
        </authorList>
    </citation>
    <scope>NUCLEOTIDE SEQUENCE [LARGE SCALE GENOMIC DNA]</scope>
    <source>
        <strain evidence="15 16">NAP PRIS-MGV</strain>
    </source>
</reference>
<dbReference type="GO" id="GO:0006429">
    <property type="term" value="P:leucyl-tRNA aminoacylation"/>
    <property type="evidence" value="ECO:0007669"/>
    <property type="project" value="UniProtKB-UniRule"/>
</dbReference>
<feature type="domain" description="Leucyl-tRNA synthetase editing" evidence="14">
    <location>
        <begin position="256"/>
        <end position="465"/>
    </location>
</feature>
<dbReference type="PROSITE" id="PS00178">
    <property type="entry name" value="AA_TRNA_LIGASE_I"/>
    <property type="match status" value="1"/>
</dbReference>
<dbReference type="FunFam" id="3.40.50.620:FF:000056">
    <property type="entry name" value="Leucine--tRNA ligase"/>
    <property type="match status" value="1"/>
</dbReference>
<evidence type="ECO:0000256" key="8">
    <source>
        <dbReference type="ARBA" id="ARBA00047469"/>
    </source>
</evidence>
<organism evidence="15 16">
    <name type="scientific">Blastopirellula marina</name>
    <dbReference type="NCBI Taxonomy" id="124"/>
    <lineage>
        <taxon>Bacteria</taxon>
        <taxon>Pseudomonadati</taxon>
        <taxon>Planctomycetota</taxon>
        <taxon>Planctomycetia</taxon>
        <taxon>Pirellulales</taxon>
        <taxon>Pirellulaceae</taxon>
        <taxon>Blastopirellula</taxon>
    </lineage>
</organism>
<dbReference type="Pfam" id="PF09334">
    <property type="entry name" value="tRNA-synt_1g"/>
    <property type="match status" value="1"/>
</dbReference>
<dbReference type="PANTHER" id="PTHR43740">
    <property type="entry name" value="LEUCYL-TRNA SYNTHETASE"/>
    <property type="match status" value="1"/>
</dbReference>
<dbReference type="InterPro" id="IPR002300">
    <property type="entry name" value="aa-tRNA-synth_Ia"/>
</dbReference>
<dbReference type="EC" id="6.1.1.4" evidence="9"/>
<feature type="binding site" evidence="9">
    <location>
        <position position="716"/>
    </location>
    <ligand>
        <name>ATP</name>
        <dbReference type="ChEBI" id="CHEBI:30616"/>
    </ligand>
</feature>
<comment type="catalytic activity">
    <reaction evidence="8 9">
        <text>tRNA(Leu) + L-leucine + ATP = L-leucyl-tRNA(Leu) + AMP + diphosphate</text>
        <dbReference type="Rhea" id="RHEA:11688"/>
        <dbReference type="Rhea" id="RHEA-COMP:9613"/>
        <dbReference type="Rhea" id="RHEA-COMP:9622"/>
        <dbReference type="ChEBI" id="CHEBI:30616"/>
        <dbReference type="ChEBI" id="CHEBI:33019"/>
        <dbReference type="ChEBI" id="CHEBI:57427"/>
        <dbReference type="ChEBI" id="CHEBI:78442"/>
        <dbReference type="ChEBI" id="CHEBI:78494"/>
        <dbReference type="ChEBI" id="CHEBI:456215"/>
        <dbReference type="EC" id="6.1.1.4"/>
    </reaction>
</comment>
<dbReference type="InterPro" id="IPR014729">
    <property type="entry name" value="Rossmann-like_a/b/a_fold"/>
</dbReference>
<dbReference type="GO" id="GO:0004823">
    <property type="term" value="F:leucine-tRNA ligase activity"/>
    <property type="evidence" value="ECO:0007669"/>
    <property type="project" value="UniProtKB-UniRule"/>
</dbReference>
<dbReference type="SUPFAM" id="SSF47323">
    <property type="entry name" value="Anticodon-binding domain of a subclass of class I aminoacyl-tRNA synthetases"/>
    <property type="match status" value="1"/>
</dbReference>
<evidence type="ECO:0000313" key="15">
    <source>
        <dbReference type="EMBL" id="PQO26642.1"/>
    </source>
</evidence>
<dbReference type="FunFam" id="3.40.50.620:FF:000087">
    <property type="entry name" value="Leucine--tRNA ligase"/>
    <property type="match status" value="1"/>
</dbReference>
<comment type="caution">
    <text evidence="9">Lacks conserved residue(s) required for the propagation of feature annotation.</text>
</comment>
<dbReference type="AlphaFoldDB" id="A0A2S8F395"/>
<keyword evidence="6 9" id="KW-0648">Protein biosynthesis</keyword>
<feature type="domain" description="Methionyl/Valyl/Leucyl/Isoleucyl-tRNA synthetase anticodon-binding" evidence="12">
    <location>
        <begin position="798"/>
        <end position="906"/>
    </location>
</feature>
<dbReference type="HAMAP" id="MF_00049_B">
    <property type="entry name" value="Leu_tRNA_synth_B"/>
    <property type="match status" value="1"/>
</dbReference>
<sequence length="945" mass="106792">MPRYNPAEIEPKWQQFWEESRTFATPEMPTGEKMYVLDMFPYPSGEGLHVGHPEGYTATDIVCRFARMQGKCVLHPMGFDSFGLPAEEHAIKTGTPPRVQTEKNIANFTRQLKMLGFSYDWDRQIATTDVEYFRWTQWIFLQVYDTWYDREQKKGRPIAELPIPAEVAAEGADAVRQYQDEHRLAYLNEAPVNWCPNLGTVLANEEVIDGKSERGGHPVQRIPLKQWMMRITDYADRLEHDLEGLDWSEGIKARQRNWIGRSTGAEVDFYIGAADKLAAWKKTRGESGFPRKPGDDVLRVYTTRPDTLFGATYMVIAPEHPLVDALTTPEQAAAVKAYCDKAASKSDLERTELAKDKTGVFSGSYAINPVNDEQTPIWIADYVLISYGTGAIMAVPAHDDRDFEFAQTFDIPVIAVVDPGDSKDVDRDEVLAGKACSTVDGVAINSGEYDGTPTSEFKSKIAADLTAAGLGKTAVNYKLRDWLFSRQRFWGEPFPILKELDENGEPNGKILPVPVDQLPVNLPELEDFKPIGRPEPPLEKASHDWLYPVIDGVKYKRETNTMPQWAGSCWYYLRFIDPTNDQVLIDREKEKAWMPVDLYIGGAEHAVLHLLYARFWHKVLFDRGVVTTAEPFQKLVNQGMILGELEYTGFQTADQRWVSHNKTKTDAEGQRIDPKTKEPVTAVKLNADDVEKQGDSFVLKADPSVKIDARAMKMSKSRGNVVNPDVVVQDFGADSLRLYEMFMGPLEATKPWSMAGVSGVRNFLDRVWRLIVDDYAETTTLLDAVQDVEPTAEQNKILHRTIEAVTRDLTKLEFNTPIARMMEFTNFFTKEEIRPKSAMKSLVLMLSAYAPHIAEELWSVLGETKSLAYHPWPEFDEKFTKDDEVEIPVQILGKVRSKIVVAADISKADLEKAALADERIQELIEGKQVVKAIVVPGRMVNFVVK</sequence>
<dbReference type="OrthoDB" id="9810365at2"/>
<evidence type="ECO:0000256" key="6">
    <source>
        <dbReference type="ARBA" id="ARBA00022917"/>
    </source>
</evidence>
<feature type="short sequence motif" description="'KMSKS' region" evidence="9">
    <location>
        <begin position="713"/>
        <end position="717"/>
    </location>
</feature>
<feature type="domain" description="Aminoacyl-tRNA synthetase class Ia" evidence="11">
    <location>
        <begin position="707"/>
        <end position="739"/>
    </location>
</feature>
<dbReference type="NCBIfam" id="TIGR00396">
    <property type="entry name" value="leuS_bact"/>
    <property type="match status" value="1"/>
</dbReference>
<evidence type="ECO:0000259" key="13">
    <source>
        <dbReference type="Pfam" id="PF09334"/>
    </source>
</evidence>
<dbReference type="EMBL" id="PUIB01000030">
    <property type="protein sequence ID" value="PQO26642.1"/>
    <property type="molecule type" value="Genomic_DNA"/>
</dbReference>
<feature type="domain" description="Methionyl/Leucyl tRNA synthetase" evidence="13">
    <location>
        <begin position="39"/>
        <end position="148"/>
    </location>
</feature>